<organism evidence="2 3">
    <name type="scientific">Niveispirillum lacus</name>
    <dbReference type="NCBI Taxonomy" id="1981099"/>
    <lineage>
        <taxon>Bacteria</taxon>
        <taxon>Pseudomonadati</taxon>
        <taxon>Pseudomonadota</taxon>
        <taxon>Alphaproteobacteria</taxon>
        <taxon>Rhodospirillales</taxon>
        <taxon>Azospirillaceae</taxon>
        <taxon>Niveispirillum</taxon>
    </lineage>
</organism>
<dbReference type="OrthoDB" id="9816293at2"/>
<comment type="caution">
    <text evidence="2">The sequence shown here is derived from an EMBL/GenBank/DDBJ whole genome shotgun (WGS) entry which is preliminary data.</text>
</comment>
<gene>
    <name evidence="2" type="ORF">CHU95_01525</name>
</gene>
<proteinExistence type="predicted"/>
<dbReference type="EMBL" id="NOXU01000015">
    <property type="protein sequence ID" value="OYQ37434.1"/>
    <property type="molecule type" value="Genomic_DNA"/>
</dbReference>
<feature type="transmembrane region" description="Helical" evidence="1">
    <location>
        <begin position="88"/>
        <end position="116"/>
    </location>
</feature>
<dbReference type="PANTHER" id="PTHR35813">
    <property type="entry name" value="INNER MEMBRANE PROTEIN YBAN"/>
    <property type="match status" value="1"/>
</dbReference>
<dbReference type="Pfam" id="PF04304">
    <property type="entry name" value="DUF454"/>
    <property type="match status" value="1"/>
</dbReference>
<keyword evidence="1" id="KW-0472">Membrane</keyword>
<dbReference type="Proteomes" id="UP000216998">
    <property type="component" value="Unassembled WGS sequence"/>
</dbReference>
<sequence length="216" mass="23756">MPVVGNGDDIAQVTQIHLFSRRCAIGGTNHNHLNNQLYRSIRGRYGQILVLSCHGCDVASAGRRIIMKSHRAPPAILTRAVYRLGASVFLLLGMVGMVVPVMPTTVFLLLSVWCLLRLGDHRAERLLNHPRFGAPLRLFMEQGAMTRRAKLAALSSLLLAAVLLVFSAGPHSWLAGAGIGVMVLAGLYLVTRPEPPQTRKVRILGRAEFRRNIDRL</sequence>
<evidence type="ECO:0000256" key="1">
    <source>
        <dbReference type="SAM" id="Phobius"/>
    </source>
</evidence>
<evidence type="ECO:0008006" key="4">
    <source>
        <dbReference type="Google" id="ProtNLM"/>
    </source>
</evidence>
<keyword evidence="3" id="KW-1185">Reference proteome</keyword>
<feature type="transmembrane region" description="Helical" evidence="1">
    <location>
        <begin position="173"/>
        <end position="190"/>
    </location>
</feature>
<protein>
    <recommendedName>
        <fullName evidence="4">DUF454 domain-containing protein</fullName>
    </recommendedName>
</protein>
<accession>A0A255Z954</accession>
<keyword evidence="1" id="KW-1133">Transmembrane helix</keyword>
<dbReference type="InterPro" id="IPR007401">
    <property type="entry name" value="DUF454"/>
</dbReference>
<keyword evidence="1" id="KW-0812">Transmembrane</keyword>
<evidence type="ECO:0000313" key="2">
    <source>
        <dbReference type="EMBL" id="OYQ37434.1"/>
    </source>
</evidence>
<name>A0A255Z954_9PROT</name>
<dbReference type="PANTHER" id="PTHR35813:SF1">
    <property type="entry name" value="INNER MEMBRANE PROTEIN YBAN"/>
    <property type="match status" value="1"/>
</dbReference>
<reference evidence="2 3" key="1">
    <citation type="submission" date="2017-07" db="EMBL/GenBank/DDBJ databases">
        <title>Niveispirillum cyanobacteriorum sp. nov., isolated from cyanobacterial aggregates in a eutrophic lake.</title>
        <authorList>
            <person name="Cai H."/>
        </authorList>
    </citation>
    <scope>NUCLEOTIDE SEQUENCE [LARGE SCALE GENOMIC DNA]</scope>
    <source>
        <strain evidence="3">TH1-14</strain>
    </source>
</reference>
<dbReference type="AlphaFoldDB" id="A0A255Z954"/>
<evidence type="ECO:0000313" key="3">
    <source>
        <dbReference type="Proteomes" id="UP000216998"/>
    </source>
</evidence>
<dbReference type="GO" id="GO:0005886">
    <property type="term" value="C:plasma membrane"/>
    <property type="evidence" value="ECO:0007669"/>
    <property type="project" value="TreeGrafter"/>
</dbReference>
<feature type="transmembrane region" description="Helical" evidence="1">
    <location>
        <begin position="149"/>
        <end position="167"/>
    </location>
</feature>